<feature type="signal peptide" evidence="1">
    <location>
        <begin position="1"/>
        <end position="34"/>
    </location>
</feature>
<evidence type="ECO:0000256" key="1">
    <source>
        <dbReference type="SAM" id="SignalP"/>
    </source>
</evidence>
<protein>
    <submittedName>
        <fullName evidence="2">Uncharacterized protein</fullName>
    </submittedName>
</protein>
<keyword evidence="3" id="KW-1185">Reference proteome</keyword>
<sequence length="208" mass="23758">MRNVPPMSSSGGGKWFSLVVLACCLEAAIFAVAAEDLPSITAQSEPELENAQQLEMSKRGWDKELKIWGKRAWTSLHGGWGAKRSAPSTWEDQMVYNSQPIAEKRAWQRLQSGWGKRFSPDDEMAINQLASMLERDQQMEQPYTEYGPEGHMNLNNDDKRGWGEFHDGWGKRSNNWNKMRGVWGKRDPAWSNLKGLWGKRSMPNEISK</sequence>
<accession>A0A9P0BE20</accession>
<dbReference type="OrthoDB" id="6090360at2759"/>
<name>A0A9P0BE20_BRAAE</name>
<reference evidence="2" key="1">
    <citation type="submission" date="2021-12" db="EMBL/GenBank/DDBJ databases">
        <authorList>
            <person name="King R."/>
        </authorList>
    </citation>
    <scope>NUCLEOTIDE SEQUENCE</scope>
</reference>
<gene>
    <name evidence="2" type="ORF">MELIAE_LOCUS10669</name>
</gene>
<dbReference type="Proteomes" id="UP001154078">
    <property type="component" value="Chromosome 7"/>
</dbReference>
<proteinExistence type="predicted"/>
<keyword evidence="1" id="KW-0732">Signal</keyword>
<feature type="chain" id="PRO_5040180318" evidence="1">
    <location>
        <begin position="35"/>
        <end position="208"/>
    </location>
</feature>
<evidence type="ECO:0000313" key="3">
    <source>
        <dbReference type="Proteomes" id="UP001154078"/>
    </source>
</evidence>
<organism evidence="2 3">
    <name type="scientific">Brassicogethes aeneus</name>
    <name type="common">Rape pollen beetle</name>
    <name type="synonym">Meligethes aeneus</name>
    <dbReference type="NCBI Taxonomy" id="1431903"/>
    <lineage>
        <taxon>Eukaryota</taxon>
        <taxon>Metazoa</taxon>
        <taxon>Ecdysozoa</taxon>
        <taxon>Arthropoda</taxon>
        <taxon>Hexapoda</taxon>
        <taxon>Insecta</taxon>
        <taxon>Pterygota</taxon>
        <taxon>Neoptera</taxon>
        <taxon>Endopterygota</taxon>
        <taxon>Coleoptera</taxon>
        <taxon>Polyphaga</taxon>
        <taxon>Cucujiformia</taxon>
        <taxon>Nitidulidae</taxon>
        <taxon>Meligethinae</taxon>
        <taxon>Brassicogethes</taxon>
    </lineage>
</organism>
<evidence type="ECO:0000313" key="2">
    <source>
        <dbReference type="EMBL" id="CAH0561033.1"/>
    </source>
</evidence>
<dbReference type="AlphaFoldDB" id="A0A9P0BE20"/>
<dbReference type="EMBL" id="OV121138">
    <property type="protein sequence ID" value="CAH0561033.1"/>
    <property type="molecule type" value="Genomic_DNA"/>
</dbReference>